<evidence type="ECO:0000313" key="1">
    <source>
        <dbReference type="EMBL" id="PHP66407.1"/>
    </source>
</evidence>
<dbReference type="InterPro" id="IPR016064">
    <property type="entry name" value="NAD/diacylglycerol_kinase_sf"/>
</dbReference>
<sequence>MSVLLPRVVLVTRRTELAALLARHSTLGQVEFFLAARGQRLDEVVARDHAQAQALAQARRAVPADWSFAEVLRDDLDRFLFFPNDIVVALGQDGLVPNIAKYLDGQPLIGVAADASRGEGILTTHRVEHLAGILPRAAAGDIDRVERTMVMASVTGGGTLMALNELFVGHRSHKSARYDLQVAGKREFQSSSGLILATGTGMSGWARSLMAVTGYRYDIAPDDSSAAFFSREPWPSRTTGSSLRTGLVDAASSIHVTSRMEDGGVIFADGIEQDYLPFDWGNDARLAIADRHLTMVA</sequence>
<gene>
    <name evidence="1" type="ORF">CSC94_14050</name>
</gene>
<dbReference type="AlphaFoldDB" id="A0A2G1QLK1"/>
<dbReference type="SUPFAM" id="SSF111331">
    <property type="entry name" value="NAD kinase/diacylglycerol kinase-like"/>
    <property type="match status" value="1"/>
</dbReference>
<dbReference type="GO" id="GO:0019674">
    <property type="term" value="P:NAD+ metabolic process"/>
    <property type="evidence" value="ECO:0007669"/>
    <property type="project" value="InterPro"/>
</dbReference>
<dbReference type="InterPro" id="IPR017437">
    <property type="entry name" value="ATP-NAD_kinase_PpnK-typ_C"/>
</dbReference>
<dbReference type="RefSeq" id="WP_099306987.1">
    <property type="nucleotide sequence ID" value="NZ_PDVP01000008.1"/>
</dbReference>
<dbReference type="GO" id="GO:0003951">
    <property type="term" value="F:NAD+ kinase activity"/>
    <property type="evidence" value="ECO:0007669"/>
    <property type="project" value="InterPro"/>
</dbReference>
<dbReference type="PANTHER" id="PTHR13158:SF5">
    <property type="entry name" value="NAD KINASE 2, MITOCHONDRIAL"/>
    <property type="match status" value="1"/>
</dbReference>
<dbReference type="Gene3D" id="2.60.200.30">
    <property type="entry name" value="Probable inorganic polyphosphate/atp-NAD kinase, domain 2"/>
    <property type="match status" value="1"/>
</dbReference>
<keyword evidence="2" id="KW-1185">Reference proteome</keyword>
<proteinExistence type="predicted"/>
<name>A0A2G1QLK1_9HYPH</name>
<dbReference type="PANTHER" id="PTHR13158">
    <property type="match status" value="1"/>
</dbReference>
<accession>A0A2G1QLK1</accession>
<evidence type="ECO:0008006" key="3">
    <source>
        <dbReference type="Google" id="ProtNLM"/>
    </source>
</evidence>
<dbReference type="Proteomes" id="UP000221168">
    <property type="component" value="Unassembled WGS sequence"/>
</dbReference>
<evidence type="ECO:0000313" key="2">
    <source>
        <dbReference type="Proteomes" id="UP000221168"/>
    </source>
</evidence>
<comment type="caution">
    <text evidence="1">The sequence shown here is derived from an EMBL/GenBank/DDBJ whole genome shotgun (WGS) entry which is preliminary data.</text>
</comment>
<organism evidence="1 2">
    <name type="scientific">Zhengella mangrovi</name>
    <dbReference type="NCBI Taxonomy" id="1982044"/>
    <lineage>
        <taxon>Bacteria</taxon>
        <taxon>Pseudomonadati</taxon>
        <taxon>Pseudomonadota</taxon>
        <taxon>Alphaproteobacteria</taxon>
        <taxon>Hyphomicrobiales</taxon>
        <taxon>Notoacmeibacteraceae</taxon>
        <taxon>Zhengella</taxon>
    </lineage>
</organism>
<reference evidence="1 2" key="1">
    <citation type="submission" date="2017-10" db="EMBL/GenBank/DDBJ databases">
        <title>Sedimentibacterium mangrovi gen. nov., sp. nov., a novel member of family Phyllobacteriacea isolated from mangrove sediment.</title>
        <authorList>
            <person name="Liao H."/>
            <person name="Tian Y."/>
        </authorList>
    </citation>
    <scope>NUCLEOTIDE SEQUENCE [LARGE SCALE GENOMIC DNA]</scope>
    <source>
        <strain evidence="1 2">X9-2-2</strain>
    </source>
</reference>
<dbReference type="EMBL" id="PDVP01000008">
    <property type="protein sequence ID" value="PHP66407.1"/>
    <property type="molecule type" value="Genomic_DNA"/>
</dbReference>
<protein>
    <recommendedName>
        <fullName evidence="3">Sugar kinase</fullName>
    </recommendedName>
</protein>
<dbReference type="OrthoDB" id="1889537at2"/>